<dbReference type="RefSeq" id="WP_132141139.1">
    <property type="nucleotide sequence ID" value="NZ_SMCS01000001.1"/>
</dbReference>
<reference evidence="2 3" key="1">
    <citation type="submission" date="2019-03" db="EMBL/GenBank/DDBJ databases">
        <title>Above-ground endophytic microbial communities from plants in different locations in the United States.</title>
        <authorList>
            <person name="Frank C."/>
        </authorList>
    </citation>
    <scope>NUCLEOTIDE SEQUENCE [LARGE SCALE GENOMIC DNA]</scope>
    <source>
        <strain evidence="2 3">LP_13_YM</strain>
    </source>
</reference>
<dbReference type="AlphaFoldDB" id="A0A4V2W4S6"/>
<accession>A0A4V2W4S6</accession>
<evidence type="ECO:0000256" key="1">
    <source>
        <dbReference type="SAM" id="SignalP"/>
    </source>
</evidence>
<organism evidence="2 3">
    <name type="scientific">Luteibacter rhizovicinus</name>
    <dbReference type="NCBI Taxonomy" id="242606"/>
    <lineage>
        <taxon>Bacteria</taxon>
        <taxon>Pseudomonadati</taxon>
        <taxon>Pseudomonadota</taxon>
        <taxon>Gammaproteobacteria</taxon>
        <taxon>Lysobacterales</taxon>
        <taxon>Rhodanobacteraceae</taxon>
        <taxon>Luteibacter</taxon>
    </lineage>
</organism>
<evidence type="ECO:0000313" key="3">
    <source>
        <dbReference type="Proteomes" id="UP000295645"/>
    </source>
</evidence>
<name>A0A4V2W4S6_9GAMM</name>
<keyword evidence="1" id="KW-0732">Signal</keyword>
<dbReference type="SUPFAM" id="SSF50370">
    <property type="entry name" value="Ricin B-like lectins"/>
    <property type="match status" value="1"/>
</dbReference>
<dbReference type="Proteomes" id="UP000295645">
    <property type="component" value="Unassembled WGS sequence"/>
</dbReference>
<dbReference type="EMBL" id="SMCS01000001">
    <property type="protein sequence ID" value="TCV97049.1"/>
    <property type="molecule type" value="Genomic_DNA"/>
</dbReference>
<proteinExistence type="predicted"/>
<feature type="chain" id="PRO_5020242887" description="Ricin-type beta-trefoil lectin protein" evidence="1">
    <location>
        <begin position="27"/>
        <end position="176"/>
    </location>
</feature>
<dbReference type="InterPro" id="IPR035992">
    <property type="entry name" value="Ricin_B-like_lectins"/>
</dbReference>
<keyword evidence="3" id="KW-1185">Reference proteome</keyword>
<evidence type="ECO:0000313" key="2">
    <source>
        <dbReference type="EMBL" id="TCV97049.1"/>
    </source>
</evidence>
<gene>
    <name evidence="2" type="ORF">EC912_10143</name>
</gene>
<protein>
    <recommendedName>
        <fullName evidence="4">Ricin-type beta-trefoil lectin protein</fullName>
    </recommendedName>
</protein>
<evidence type="ECO:0008006" key="4">
    <source>
        <dbReference type="Google" id="ProtNLM"/>
    </source>
</evidence>
<feature type="signal peptide" evidence="1">
    <location>
        <begin position="1"/>
        <end position="26"/>
    </location>
</feature>
<comment type="caution">
    <text evidence="2">The sequence shown here is derived from an EMBL/GenBank/DDBJ whole genome shotgun (WGS) entry which is preliminary data.</text>
</comment>
<sequence length="176" mass="18742">MKYLRHASGVAAIFAGFCPAASPAFADRLTGPLVLVDERSDRVDTIYAFRTDGGSAVLPVADPDRTGAEAFAWRRQDIARLLEQPGVQYVETPAEGHSGTVSDGAGYCLERGGMQVKWTACNGRATQAWTMLKDGYLLSTAGLPATLGYAPETTDEPGASVFHSPIVRIAVELLQP</sequence>